<comment type="function">
    <text evidence="7">Involved in O antigen modification. Involved in the translocation of bactoprenol-linked glucose across the cytoplasmic membrane.</text>
</comment>
<dbReference type="RefSeq" id="WP_257314254.1">
    <property type="nucleotide sequence ID" value="NZ_JANFDG010000006.1"/>
</dbReference>
<evidence type="ECO:0000256" key="4">
    <source>
        <dbReference type="ARBA" id="ARBA00022692"/>
    </source>
</evidence>
<reference evidence="11" key="1">
    <citation type="journal article" date="2019" name="Int. J. Syst. Evol. Microbiol.">
        <title>The Global Catalogue of Microorganisms (GCM) 10K type strain sequencing project: providing services to taxonomists for standard genome sequencing and annotation.</title>
        <authorList>
            <consortium name="The Broad Institute Genomics Platform"/>
            <consortium name="The Broad Institute Genome Sequencing Center for Infectious Disease"/>
            <person name="Wu L."/>
            <person name="Ma J."/>
        </authorList>
    </citation>
    <scope>NUCLEOTIDE SEQUENCE [LARGE SCALE GENOMIC DNA]</scope>
    <source>
        <strain evidence="11">KCTC 52677</strain>
    </source>
</reference>
<keyword evidence="4 8" id="KW-0812">Transmembrane</keyword>
<dbReference type="InterPro" id="IPR007267">
    <property type="entry name" value="GtrA_DPMS_TM"/>
</dbReference>
<comment type="subcellular location">
    <subcellularLocation>
        <location evidence="1">Membrane</location>
        <topology evidence="1">Multi-pass membrane protein</topology>
    </subcellularLocation>
</comment>
<keyword evidence="5 8" id="KW-1133">Transmembrane helix</keyword>
<dbReference type="PANTHER" id="PTHR38459">
    <property type="entry name" value="PROPHAGE BACTOPRENOL-LINKED GLUCOSE TRANSLOCASE HOMOLOG"/>
    <property type="match status" value="1"/>
</dbReference>
<comment type="similarity">
    <text evidence="2">Belongs to the GtrA family.</text>
</comment>
<protein>
    <submittedName>
        <fullName evidence="10">GtrA family protein</fullName>
    </submittedName>
</protein>
<evidence type="ECO:0000256" key="1">
    <source>
        <dbReference type="ARBA" id="ARBA00004141"/>
    </source>
</evidence>
<dbReference type="InterPro" id="IPR051401">
    <property type="entry name" value="GtrA_CellWall_Glycosyl"/>
</dbReference>
<evidence type="ECO:0000256" key="7">
    <source>
        <dbReference type="ARBA" id="ARBA00025595"/>
    </source>
</evidence>
<evidence type="ECO:0000259" key="9">
    <source>
        <dbReference type="Pfam" id="PF04138"/>
    </source>
</evidence>
<name>A0ABV7DDG6_9HYPH</name>
<dbReference type="PIRSF" id="PIRSF006298">
    <property type="entry name" value="GtrA_prd"/>
    <property type="match status" value="1"/>
</dbReference>
<keyword evidence="3" id="KW-0813">Transport</keyword>
<sequence>MLLQFVSYNLIGLLNTLIHWIIFLILLKFYGFSQAASNIAAFAFAVTFSYFANAAFTFKSRMRVGRYALFIAILGGLAAATGAISERYDLPPLVTLVVFSSVSLAVGFITSKFLVFGAEK</sequence>
<dbReference type="InterPro" id="IPR016480">
    <property type="entry name" value="Glc_translocase_bactprenl-link"/>
</dbReference>
<comment type="caution">
    <text evidence="10">The sequence shown here is derived from an EMBL/GenBank/DDBJ whole genome shotgun (WGS) entry which is preliminary data.</text>
</comment>
<feature type="transmembrane region" description="Helical" evidence="8">
    <location>
        <begin position="39"/>
        <end position="58"/>
    </location>
</feature>
<accession>A0ABV7DDG6</accession>
<keyword evidence="6 8" id="KW-0472">Membrane</keyword>
<evidence type="ECO:0000256" key="3">
    <source>
        <dbReference type="ARBA" id="ARBA00022448"/>
    </source>
</evidence>
<feature type="transmembrane region" description="Helical" evidence="8">
    <location>
        <begin position="6"/>
        <end position="27"/>
    </location>
</feature>
<dbReference type="PANTHER" id="PTHR38459:SF1">
    <property type="entry name" value="PROPHAGE BACTOPRENOL-LINKED GLUCOSE TRANSLOCASE HOMOLOG"/>
    <property type="match status" value="1"/>
</dbReference>
<feature type="domain" description="GtrA/DPMS transmembrane" evidence="9">
    <location>
        <begin position="8"/>
        <end position="116"/>
    </location>
</feature>
<evidence type="ECO:0000313" key="11">
    <source>
        <dbReference type="Proteomes" id="UP001595377"/>
    </source>
</evidence>
<evidence type="ECO:0000313" key="10">
    <source>
        <dbReference type="EMBL" id="MFC3072972.1"/>
    </source>
</evidence>
<feature type="transmembrane region" description="Helical" evidence="8">
    <location>
        <begin position="96"/>
        <end position="118"/>
    </location>
</feature>
<gene>
    <name evidence="10" type="ORF">ACFOHH_07655</name>
</gene>
<evidence type="ECO:0000256" key="8">
    <source>
        <dbReference type="SAM" id="Phobius"/>
    </source>
</evidence>
<proteinExistence type="inferred from homology"/>
<dbReference type="Pfam" id="PF04138">
    <property type="entry name" value="GtrA_DPMS_TM"/>
    <property type="match status" value="1"/>
</dbReference>
<evidence type="ECO:0000256" key="2">
    <source>
        <dbReference type="ARBA" id="ARBA00009399"/>
    </source>
</evidence>
<evidence type="ECO:0000256" key="5">
    <source>
        <dbReference type="ARBA" id="ARBA00022989"/>
    </source>
</evidence>
<feature type="transmembrane region" description="Helical" evidence="8">
    <location>
        <begin position="64"/>
        <end position="84"/>
    </location>
</feature>
<organism evidence="10 11">
    <name type="scientific">Shinella pollutisoli</name>
    <dbReference type="NCBI Taxonomy" id="2250594"/>
    <lineage>
        <taxon>Bacteria</taxon>
        <taxon>Pseudomonadati</taxon>
        <taxon>Pseudomonadota</taxon>
        <taxon>Alphaproteobacteria</taxon>
        <taxon>Hyphomicrobiales</taxon>
        <taxon>Rhizobiaceae</taxon>
        <taxon>Shinella</taxon>
    </lineage>
</organism>
<dbReference type="Proteomes" id="UP001595377">
    <property type="component" value="Unassembled WGS sequence"/>
</dbReference>
<dbReference type="EMBL" id="JBHRSP010000012">
    <property type="protein sequence ID" value="MFC3072972.1"/>
    <property type="molecule type" value="Genomic_DNA"/>
</dbReference>
<keyword evidence="11" id="KW-1185">Reference proteome</keyword>
<evidence type="ECO:0000256" key="6">
    <source>
        <dbReference type="ARBA" id="ARBA00023136"/>
    </source>
</evidence>